<feature type="compositionally biased region" description="Basic and acidic residues" evidence="4">
    <location>
        <begin position="57"/>
        <end position="89"/>
    </location>
</feature>
<feature type="compositionally biased region" description="Basic residues" evidence="4">
    <location>
        <begin position="25"/>
        <end position="40"/>
    </location>
</feature>
<dbReference type="EMBL" id="JAAKZV010000231">
    <property type="protein sequence ID" value="NGN68786.1"/>
    <property type="molecule type" value="Genomic_DNA"/>
</dbReference>
<dbReference type="InterPro" id="IPR057326">
    <property type="entry name" value="KR_dom"/>
</dbReference>
<dbReference type="InterPro" id="IPR020904">
    <property type="entry name" value="Sc_DH/Rdtase_CS"/>
</dbReference>
<dbReference type="InterPro" id="IPR002347">
    <property type="entry name" value="SDR_fam"/>
</dbReference>
<protein>
    <submittedName>
        <fullName evidence="6">SDR family oxidoreductase</fullName>
    </submittedName>
</protein>
<dbReference type="PANTHER" id="PTHR44196:SF1">
    <property type="entry name" value="DEHYDROGENASE_REDUCTASE SDR FAMILY MEMBER 7B"/>
    <property type="match status" value="1"/>
</dbReference>
<dbReference type="GO" id="GO:0016491">
    <property type="term" value="F:oxidoreductase activity"/>
    <property type="evidence" value="ECO:0007669"/>
    <property type="project" value="UniProtKB-KW"/>
</dbReference>
<evidence type="ECO:0000256" key="4">
    <source>
        <dbReference type="SAM" id="MobiDB-lite"/>
    </source>
</evidence>
<feature type="region of interest" description="Disordered" evidence="4">
    <location>
        <begin position="366"/>
        <end position="385"/>
    </location>
</feature>
<keyword evidence="2" id="KW-0560">Oxidoreductase</keyword>
<evidence type="ECO:0000259" key="5">
    <source>
        <dbReference type="SMART" id="SM00822"/>
    </source>
</evidence>
<evidence type="ECO:0000256" key="2">
    <source>
        <dbReference type="ARBA" id="ARBA00023002"/>
    </source>
</evidence>
<dbReference type="Pfam" id="PF00106">
    <property type="entry name" value="adh_short"/>
    <property type="match status" value="1"/>
</dbReference>
<comment type="caution">
    <text evidence="6">The sequence shown here is derived from an EMBL/GenBank/DDBJ whole genome shotgun (WGS) entry which is preliminary data.</text>
</comment>
<evidence type="ECO:0000256" key="1">
    <source>
        <dbReference type="ARBA" id="ARBA00006484"/>
    </source>
</evidence>
<feature type="compositionally biased region" description="Basic and acidic residues" evidence="4">
    <location>
        <begin position="376"/>
        <end position="385"/>
    </location>
</feature>
<dbReference type="PRINTS" id="PR00081">
    <property type="entry name" value="GDHRDH"/>
</dbReference>
<reference evidence="6 7" key="1">
    <citation type="submission" date="2020-02" db="EMBL/GenBank/DDBJ databases">
        <title>Whole-genome analyses of novel actinobacteria.</title>
        <authorList>
            <person name="Sahin N."/>
        </authorList>
    </citation>
    <scope>NUCLEOTIDE SEQUENCE [LARGE SCALE GENOMIC DNA]</scope>
    <source>
        <strain evidence="6 7">A7024</strain>
    </source>
</reference>
<dbReference type="PRINTS" id="PR00080">
    <property type="entry name" value="SDRFAMILY"/>
</dbReference>
<dbReference type="PANTHER" id="PTHR44196">
    <property type="entry name" value="DEHYDROGENASE/REDUCTASE SDR FAMILY MEMBER 7B"/>
    <property type="match status" value="1"/>
</dbReference>
<evidence type="ECO:0000256" key="3">
    <source>
        <dbReference type="RuleBase" id="RU000363"/>
    </source>
</evidence>
<dbReference type="PROSITE" id="PS00061">
    <property type="entry name" value="ADH_SHORT"/>
    <property type="match status" value="1"/>
</dbReference>
<organism evidence="6 7">
    <name type="scientific">Streptomyces coryli</name>
    <dbReference type="NCBI Taxonomy" id="1128680"/>
    <lineage>
        <taxon>Bacteria</taxon>
        <taxon>Bacillati</taxon>
        <taxon>Actinomycetota</taxon>
        <taxon>Actinomycetes</taxon>
        <taxon>Kitasatosporales</taxon>
        <taxon>Streptomycetaceae</taxon>
        <taxon>Streptomyces</taxon>
    </lineage>
</organism>
<proteinExistence type="inferred from homology"/>
<dbReference type="GO" id="GO:0016020">
    <property type="term" value="C:membrane"/>
    <property type="evidence" value="ECO:0007669"/>
    <property type="project" value="TreeGrafter"/>
</dbReference>
<sequence length="385" mass="40054">MGPGARGPRTGRRGTPDAGADRGHPGHRGPAHPGRARPPHRGGAAAVRGAHRAAGARPHDAGGVDGGCRRADPGDRQEVRAAGDGRGEGGEVGVTNLEGKVAVVTGAARGVGELLARKLAARGVKLALVGLEPEELKRVAGAVGTEADWWEADVTDHEAMSTVAREVVDRFGKVDILVANAGVATGGPFEDSDAATFDRVIQVNLLGSVATARAFVPALLASRGYLLQIASLAAITPAPMMAAYCASKSGVEAFAHCLRGELGYKGVKVGVGYLSWTDTDMVRGADEDEVMREGRRSLPWPANKTYPLGPAVDRLVDGIERRSAHVYGQWWLRGMQPVRWALPTVIGIGAARELRKLGPKLATSQSRGLVGAGGAADEKGRVARS</sequence>
<dbReference type="InterPro" id="IPR036291">
    <property type="entry name" value="NAD(P)-bd_dom_sf"/>
</dbReference>
<dbReference type="Proteomes" id="UP000481583">
    <property type="component" value="Unassembled WGS sequence"/>
</dbReference>
<gene>
    <name evidence="6" type="ORF">G5C51_33455</name>
</gene>
<accession>A0A6G4UAS5</accession>
<dbReference type="Gene3D" id="3.40.50.720">
    <property type="entry name" value="NAD(P)-binding Rossmann-like Domain"/>
    <property type="match status" value="1"/>
</dbReference>
<comment type="similarity">
    <text evidence="1 3">Belongs to the short-chain dehydrogenases/reductases (SDR) family.</text>
</comment>
<name>A0A6G4UAS5_9ACTN</name>
<dbReference type="SMART" id="SM00822">
    <property type="entry name" value="PKS_KR"/>
    <property type="match status" value="1"/>
</dbReference>
<dbReference type="AlphaFoldDB" id="A0A6G4UAS5"/>
<dbReference type="SUPFAM" id="SSF51735">
    <property type="entry name" value="NAD(P)-binding Rossmann-fold domains"/>
    <property type="match status" value="1"/>
</dbReference>
<feature type="region of interest" description="Disordered" evidence="4">
    <location>
        <begin position="1"/>
        <end position="91"/>
    </location>
</feature>
<evidence type="ECO:0000313" key="7">
    <source>
        <dbReference type="Proteomes" id="UP000481583"/>
    </source>
</evidence>
<feature type="domain" description="Ketoreductase" evidence="5">
    <location>
        <begin position="100"/>
        <end position="279"/>
    </location>
</feature>
<keyword evidence="7" id="KW-1185">Reference proteome</keyword>
<feature type="compositionally biased region" description="Low complexity" evidence="4">
    <location>
        <begin position="41"/>
        <end position="56"/>
    </location>
</feature>
<dbReference type="NCBIfam" id="NF004526">
    <property type="entry name" value="PRK05872.1"/>
    <property type="match status" value="1"/>
</dbReference>
<evidence type="ECO:0000313" key="6">
    <source>
        <dbReference type="EMBL" id="NGN68786.1"/>
    </source>
</evidence>